<feature type="compositionally biased region" description="Polar residues" evidence="1">
    <location>
        <begin position="49"/>
        <end position="58"/>
    </location>
</feature>
<reference evidence="2 3" key="1">
    <citation type="submission" date="2019-06" db="EMBL/GenBank/DDBJ databases">
        <title>A chromosomal-level reference genome of Carpinus fangiana (Coryloideae, Betulaceae).</title>
        <authorList>
            <person name="Yang X."/>
            <person name="Wang Z."/>
            <person name="Zhang L."/>
            <person name="Hao G."/>
            <person name="Liu J."/>
            <person name="Yang Y."/>
        </authorList>
    </citation>
    <scope>NUCLEOTIDE SEQUENCE [LARGE SCALE GENOMIC DNA]</scope>
    <source>
        <strain evidence="2">Cfa_2016G</strain>
        <tissue evidence="2">Leaf</tissue>
    </source>
</reference>
<organism evidence="2 3">
    <name type="scientific">Carpinus fangiana</name>
    <dbReference type="NCBI Taxonomy" id="176857"/>
    <lineage>
        <taxon>Eukaryota</taxon>
        <taxon>Viridiplantae</taxon>
        <taxon>Streptophyta</taxon>
        <taxon>Embryophyta</taxon>
        <taxon>Tracheophyta</taxon>
        <taxon>Spermatophyta</taxon>
        <taxon>Magnoliopsida</taxon>
        <taxon>eudicotyledons</taxon>
        <taxon>Gunneridae</taxon>
        <taxon>Pentapetalae</taxon>
        <taxon>rosids</taxon>
        <taxon>fabids</taxon>
        <taxon>Fagales</taxon>
        <taxon>Betulaceae</taxon>
        <taxon>Carpinus</taxon>
    </lineage>
</organism>
<sequence>MESKVYVPFSATQVAPVVAEAYPHKWALPSSSSTSVLTSSLPIRAPPNLDSNSDSESVGLKTFSTISSSGGRYNGYESDENFLTREEFESVSERAAEPDEEALEESENFAPLRPFVAYPDRKSLEISIKDEEENGKYGLIVELVLVDNPNLNRIMPKAQLSMNDDEEEEEDEIVGEVDEDSGFLGIVRVLNFKVLEEIDGSPRIKALVEWRDSITIEQSESPMEVKVVEVDKVVEAQNGVLGVGIEKVLVVERILHQLK</sequence>
<evidence type="ECO:0000313" key="3">
    <source>
        <dbReference type="Proteomes" id="UP000327013"/>
    </source>
</evidence>
<dbReference type="EMBL" id="CM017326">
    <property type="protein sequence ID" value="KAE8076761.1"/>
    <property type="molecule type" value="Genomic_DNA"/>
</dbReference>
<gene>
    <name evidence="2" type="ORF">FH972_015388</name>
</gene>
<accession>A0A5N6RG70</accession>
<dbReference type="AlphaFoldDB" id="A0A5N6RG70"/>
<protein>
    <submittedName>
        <fullName evidence="2">Uncharacterized protein</fullName>
    </submittedName>
</protein>
<feature type="compositionally biased region" description="Low complexity" evidence="1">
    <location>
        <begin position="29"/>
        <end position="42"/>
    </location>
</feature>
<evidence type="ECO:0000313" key="2">
    <source>
        <dbReference type="EMBL" id="KAE8076761.1"/>
    </source>
</evidence>
<evidence type="ECO:0000256" key="1">
    <source>
        <dbReference type="SAM" id="MobiDB-lite"/>
    </source>
</evidence>
<keyword evidence="3" id="KW-1185">Reference proteome</keyword>
<feature type="region of interest" description="Disordered" evidence="1">
    <location>
        <begin position="29"/>
        <end position="58"/>
    </location>
</feature>
<dbReference type="Proteomes" id="UP000327013">
    <property type="component" value="Chromosome 6"/>
</dbReference>
<name>A0A5N6RG70_9ROSI</name>
<proteinExistence type="predicted"/>